<dbReference type="PANTHER" id="PTHR31094">
    <property type="entry name" value="RIKEN CDNA 2310061I04 GENE"/>
    <property type="match status" value="1"/>
</dbReference>
<proteinExistence type="evidence at transcript level"/>
<evidence type="ECO:0000313" key="1">
    <source>
        <dbReference type="EMBL" id="SVE69925.1"/>
    </source>
</evidence>
<name>A0A4Y7LQT6_9CRUS</name>
<dbReference type="PANTHER" id="PTHR31094:SF2">
    <property type="entry name" value="RIKEN CDNA 2310061I04 GENE"/>
    <property type="match status" value="1"/>
</dbReference>
<dbReference type="EMBL" id="LR000306">
    <property type="protein sequence ID" value="SVE69925.1"/>
    <property type="molecule type" value="mRNA"/>
</dbReference>
<dbReference type="Pfam" id="PF10184">
    <property type="entry name" value="DUF2358"/>
    <property type="match status" value="1"/>
</dbReference>
<organism evidence="1">
    <name type="scientific">Eubosmina coregoni</name>
    <dbReference type="NCBI Taxonomy" id="186181"/>
    <lineage>
        <taxon>Eukaryota</taxon>
        <taxon>Metazoa</taxon>
        <taxon>Ecdysozoa</taxon>
        <taxon>Arthropoda</taxon>
        <taxon>Crustacea</taxon>
        <taxon>Branchiopoda</taxon>
        <taxon>Diplostraca</taxon>
        <taxon>Cladocera</taxon>
        <taxon>Anomopoda</taxon>
        <taxon>Bosminidae</taxon>
        <taxon>Eubosmina</taxon>
    </lineage>
</organism>
<protein>
    <submittedName>
        <fullName evidence="1">EOG090X09QP</fullName>
    </submittedName>
</protein>
<dbReference type="AlphaFoldDB" id="A0A4Y7LQT6"/>
<gene>
    <name evidence="1" type="primary">EOG090X09QP</name>
</gene>
<sequence length="356" mass="40640">MAIWSKNSQPTSVDLAVNHRVSNLMSSSGIQCYTDKPKALVVTNFQNMTTLVSTENTKPRENITSQFESYPMLLERHYTAVSLKQHIQANEFIRNFKTNSDQHVFFESCLSGVPKVDQTLSSLPVDHLSFAAYFSSQLANDERLLSSHNGDMPISSPANDQYQGLPSPSQLQHVFNILSKTLPKLFIQPMDYTVYSPDIVFENRIRGTRSVGIYNYVKQVALLRCIGHLKFAYVRFEILKITQHPEEGAIKVRWRISGISGMKVLFQFWRFRLWQWKEIMDKQEAWYDGFSTFQVSSKGLITLHVADKMMPDEDKVTDDSKVPLAAKLALMLGVMPRENMSDLSNLLINVDKGKEV</sequence>
<accession>A0A4Y7LQT6</accession>
<reference evidence="1" key="1">
    <citation type="submission" date="2018-08" db="EMBL/GenBank/DDBJ databases">
        <authorList>
            <person name="Cornetti L."/>
        </authorList>
    </citation>
    <scope>NUCLEOTIDE SEQUENCE</scope>
    <source>
        <strain evidence="1">FI-BAL1-1</strain>
    </source>
</reference>
<dbReference type="InterPro" id="IPR018790">
    <property type="entry name" value="DUF2358"/>
</dbReference>